<keyword evidence="4" id="KW-1185">Reference proteome</keyword>
<feature type="compositionally biased region" description="Pro residues" evidence="1">
    <location>
        <begin position="28"/>
        <end position="45"/>
    </location>
</feature>
<dbReference type="EMBL" id="JAAGWH010000003">
    <property type="protein sequence ID" value="NEK92748.1"/>
    <property type="molecule type" value="Genomic_DNA"/>
</dbReference>
<proteinExistence type="predicted"/>
<name>A0A6P0H2V7_9ACTN</name>
<feature type="compositionally biased region" description="Low complexity" evidence="1">
    <location>
        <begin position="82"/>
        <end position="105"/>
    </location>
</feature>
<feature type="compositionally biased region" description="Low complexity" evidence="1">
    <location>
        <begin position="166"/>
        <end position="179"/>
    </location>
</feature>
<gene>
    <name evidence="3" type="ORF">G3R41_00965</name>
    <name evidence="2" type="ORF">GCU67_00965</name>
</gene>
<evidence type="ECO:0000313" key="4">
    <source>
        <dbReference type="Proteomes" id="UP000468828"/>
    </source>
</evidence>
<evidence type="ECO:0000256" key="1">
    <source>
        <dbReference type="SAM" id="MobiDB-lite"/>
    </source>
</evidence>
<feature type="region of interest" description="Disordered" evidence="1">
    <location>
        <begin position="1"/>
        <end position="179"/>
    </location>
</feature>
<dbReference type="Proteomes" id="UP000468828">
    <property type="component" value="Unassembled WGS sequence"/>
</dbReference>
<reference evidence="2 4" key="1">
    <citation type="submission" date="2020-01" db="EMBL/GenBank/DDBJ databases">
        <title>the WGS Modestobacter muralis CPCC 204518.</title>
        <authorList>
            <person name="Jiang Z."/>
        </authorList>
    </citation>
    <scope>NUCLEOTIDE SEQUENCE [LARGE SCALE GENOMIC DNA]</scope>
    <source>
        <strain evidence="2 4">DSM 100205</strain>
    </source>
</reference>
<evidence type="ECO:0008006" key="6">
    <source>
        <dbReference type="Google" id="ProtNLM"/>
    </source>
</evidence>
<dbReference type="AlphaFoldDB" id="A0A6P0H2V7"/>
<organism evidence="3 5">
    <name type="scientific">Modestobacter muralis</name>
    <dbReference type="NCBI Taxonomy" id="1608614"/>
    <lineage>
        <taxon>Bacteria</taxon>
        <taxon>Bacillati</taxon>
        <taxon>Actinomycetota</taxon>
        <taxon>Actinomycetes</taxon>
        <taxon>Geodermatophilales</taxon>
        <taxon>Geodermatophilaceae</taxon>
        <taxon>Modestobacter</taxon>
    </lineage>
</organism>
<reference evidence="3 5" key="2">
    <citation type="submission" date="2020-02" db="EMBL/GenBank/DDBJ databases">
        <title>The WGS of Modestobacter muralis DSM 100205.</title>
        <authorList>
            <person name="Jiang Z."/>
        </authorList>
    </citation>
    <scope>NUCLEOTIDE SEQUENCE [LARGE SCALE GENOMIC DNA]</scope>
    <source>
        <strain evidence="3 5">DSM 100205</strain>
    </source>
</reference>
<sequence length="367" mass="37425">MIGQPPASAPPRPDLGWLRHRTLRPVPGTAPAPEPPRPAAPPAPSPARSSGLDLSEPSPPARSSSAGLDLSEQSSGLDLSTPAPARRAPAPSLDLSSPLDLSGPPAAAPPAAAPPAAARRPSSSLDLGDPLDLTGPAAAPSPRASDPLSLGPTPVRSPDAPPAPVRAPAAAAPPVRRTVPRLAPGGRVILTRRDPTVTLTRVQSGVGTLTIEAIVSAAVGDVRIGALYALADGTSGLVQLATGIGTAPPHSRRPVVTGARAAHERLTVDLRQTRALRRLLVHVFSESGRELDWGGTLRVTTFGGARVEVPLDVGQHAGPVAVLSLYAIDGEFVLRAEAEPITGAVREVAAAYGYDRITWADGATPVL</sequence>
<dbReference type="EMBL" id="JAAGWB010000003">
    <property type="protein sequence ID" value="NEN49515.1"/>
    <property type="molecule type" value="Genomic_DNA"/>
</dbReference>
<comment type="caution">
    <text evidence="3">The sequence shown here is derived from an EMBL/GenBank/DDBJ whole genome shotgun (WGS) entry which is preliminary data.</text>
</comment>
<dbReference type="Proteomes" id="UP000471152">
    <property type="component" value="Unassembled WGS sequence"/>
</dbReference>
<protein>
    <recommendedName>
        <fullName evidence="6">TerD family protein</fullName>
    </recommendedName>
</protein>
<feature type="compositionally biased region" description="Low complexity" evidence="1">
    <location>
        <begin position="114"/>
        <end position="158"/>
    </location>
</feature>
<dbReference type="RefSeq" id="WP_163609138.1">
    <property type="nucleotide sequence ID" value="NZ_JAAGWB010000003.1"/>
</dbReference>
<evidence type="ECO:0000313" key="3">
    <source>
        <dbReference type="EMBL" id="NEN49515.1"/>
    </source>
</evidence>
<evidence type="ECO:0000313" key="5">
    <source>
        <dbReference type="Proteomes" id="UP000471152"/>
    </source>
</evidence>
<accession>A0A6P0H2V7</accession>
<evidence type="ECO:0000313" key="2">
    <source>
        <dbReference type="EMBL" id="NEK92748.1"/>
    </source>
</evidence>